<reference evidence="3 4" key="1">
    <citation type="submission" date="2023-11" db="EMBL/GenBank/DDBJ databases">
        <authorList>
            <person name="Ouyang M.-Y."/>
        </authorList>
    </citation>
    <scope>NUCLEOTIDE SEQUENCE [LARGE SCALE GENOMIC DNA]</scope>
    <source>
        <strain evidence="3 4">OY6</strain>
    </source>
</reference>
<dbReference type="PANTHER" id="PTHR33755:SF6">
    <property type="entry name" value="PLASMID STABILIZATION SYSTEM PROTEIN"/>
    <property type="match status" value="1"/>
</dbReference>
<evidence type="ECO:0000313" key="4">
    <source>
        <dbReference type="Proteomes" id="UP001284537"/>
    </source>
</evidence>
<dbReference type="Pfam" id="PF05016">
    <property type="entry name" value="ParE_toxin"/>
    <property type="match status" value="1"/>
</dbReference>
<dbReference type="RefSeq" id="WP_033158290.1">
    <property type="nucleotide sequence ID" value="NZ_JAXARY010000005.1"/>
</dbReference>
<dbReference type="InterPro" id="IPR051803">
    <property type="entry name" value="TA_system_RelE-like_toxin"/>
</dbReference>
<proteinExistence type="inferred from homology"/>
<dbReference type="InterPro" id="IPR035093">
    <property type="entry name" value="RelE/ParE_toxin_dom_sf"/>
</dbReference>
<evidence type="ECO:0000256" key="2">
    <source>
        <dbReference type="ARBA" id="ARBA00022649"/>
    </source>
</evidence>
<organism evidence="3 4">
    <name type="scientific">Methylomonas defluvii</name>
    <dbReference type="NCBI Taxonomy" id="3045149"/>
    <lineage>
        <taxon>Bacteria</taxon>
        <taxon>Pseudomonadati</taxon>
        <taxon>Pseudomonadota</taxon>
        <taxon>Gammaproteobacteria</taxon>
        <taxon>Methylococcales</taxon>
        <taxon>Methylococcaceae</taxon>
        <taxon>Methylomonas</taxon>
    </lineage>
</organism>
<evidence type="ECO:0000256" key="1">
    <source>
        <dbReference type="ARBA" id="ARBA00006226"/>
    </source>
</evidence>
<keyword evidence="4" id="KW-1185">Reference proteome</keyword>
<name>A0ABU4UC78_9GAMM</name>
<accession>A0ABU4UC78</accession>
<dbReference type="EMBL" id="JAXARY010000005">
    <property type="protein sequence ID" value="MDX8127043.1"/>
    <property type="molecule type" value="Genomic_DNA"/>
</dbReference>
<dbReference type="Proteomes" id="UP001284537">
    <property type="component" value="Unassembled WGS sequence"/>
</dbReference>
<comment type="similarity">
    <text evidence="1">Belongs to the RelE toxin family.</text>
</comment>
<dbReference type="NCBIfam" id="TIGR02385">
    <property type="entry name" value="RelE_StbE"/>
    <property type="match status" value="1"/>
</dbReference>
<comment type="caution">
    <text evidence="3">The sequence shown here is derived from an EMBL/GenBank/DDBJ whole genome shotgun (WGS) entry which is preliminary data.</text>
</comment>
<protein>
    <submittedName>
        <fullName evidence="3">Type II toxin-antitoxin system mRNA interferase toxin, RelE/StbE family</fullName>
    </submittedName>
</protein>
<dbReference type="Gene3D" id="3.30.2310.20">
    <property type="entry name" value="RelE-like"/>
    <property type="match status" value="1"/>
</dbReference>
<evidence type="ECO:0000313" key="3">
    <source>
        <dbReference type="EMBL" id="MDX8127043.1"/>
    </source>
</evidence>
<sequence>MRLRYTRRAKTDLSEIYDFVAQDNRNAATRIITKIHDTLNSLLANPFMGRPGRIDGTRELIITHFPFIVVYRVQDKDIHVLAIIHTARLWPDTL</sequence>
<keyword evidence="2" id="KW-1277">Toxin-antitoxin system</keyword>
<dbReference type="PANTHER" id="PTHR33755">
    <property type="entry name" value="TOXIN PARE1-RELATED"/>
    <property type="match status" value="1"/>
</dbReference>
<dbReference type="InterPro" id="IPR007712">
    <property type="entry name" value="RelE/ParE_toxin"/>
</dbReference>
<gene>
    <name evidence="3" type="ORF">QLH52_07115</name>
</gene>